<keyword evidence="3 4" id="KW-0732">Signal</keyword>
<feature type="chain" id="PRO_5039346489" evidence="4">
    <location>
        <begin position="18"/>
        <end position="441"/>
    </location>
</feature>
<feature type="signal peptide" evidence="4">
    <location>
        <begin position="1"/>
        <end position="17"/>
    </location>
</feature>
<protein>
    <submittedName>
        <fullName evidence="5">Sugar ABC transporter substrate-binding protein</fullName>
    </submittedName>
</protein>
<dbReference type="GO" id="GO:0055052">
    <property type="term" value="C:ATP-binding cassette (ABC) transporter complex, substrate-binding subunit-containing"/>
    <property type="evidence" value="ECO:0007669"/>
    <property type="project" value="TreeGrafter"/>
</dbReference>
<dbReference type="Pfam" id="PF01547">
    <property type="entry name" value="SBP_bac_1"/>
    <property type="match status" value="1"/>
</dbReference>
<dbReference type="GO" id="GO:1901982">
    <property type="term" value="F:maltose binding"/>
    <property type="evidence" value="ECO:0007669"/>
    <property type="project" value="TreeGrafter"/>
</dbReference>
<dbReference type="PROSITE" id="PS51257">
    <property type="entry name" value="PROKAR_LIPOPROTEIN"/>
    <property type="match status" value="1"/>
</dbReference>
<organism evidence="5 6">
    <name type="scientific">Staphylococcus pseudintermedius</name>
    <dbReference type="NCBI Taxonomy" id="283734"/>
    <lineage>
        <taxon>Bacteria</taxon>
        <taxon>Bacillati</taxon>
        <taxon>Bacillota</taxon>
        <taxon>Bacilli</taxon>
        <taxon>Bacillales</taxon>
        <taxon>Staphylococcaceae</taxon>
        <taxon>Staphylococcus</taxon>
        <taxon>Staphylococcus intermedius group</taxon>
    </lineage>
</organism>
<evidence type="ECO:0000256" key="3">
    <source>
        <dbReference type="ARBA" id="ARBA00022729"/>
    </source>
</evidence>
<evidence type="ECO:0000256" key="1">
    <source>
        <dbReference type="ARBA" id="ARBA00008520"/>
    </source>
</evidence>
<evidence type="ECO:0000313" key="5">
    <source>
        <dbReference type="EMBL" id="PWZ74953.1"/>
    </source>
</evidence>
<evidence type="ECO:0000256" key="4">
    <source>
        <dbReference type="SAM" id="SignalP"/>
    </source>
</evidence>
<dbReference type="EMBL" id="QEIT01000031">
    <property type="protein sequence ID" value="PWZ74953.1"/>
    <property type="molecule type" value="Genomic_DNA"/>
</dbReference>
<keyword evidence="2" id="KW-0813">Transport</keyword>
<name>A0A2P5PSP4_STAPS</name>
<dbReference type="RefSeq" id="WP_063278721.1">
    <property type="nucleotide sequence ID" value="NZ_BAAFJB010000003.1"/>
</dbReference>
<dbReference type="InterPro" id="IPR006059">
    <property type="entry name" value="SBP"/>
</dbReference>
<dbReference type="PANTHER" id="PTHR30061:SF50">
    <property type="entry name" value="MALTOSE_MALTODEXTRIN-BINDING PERIPLASMIC PROTEIN"/>
    <property type="match status" value="1"/>
</dbReference>
<dbReference type="CDD" id="cd13585">
    <property type="entry name" value="PBP2_TMBP_like"/>
    <property type="match status" value="1"/>
</dbReference>
<reference evidence="5 6" key="1">
    <citation type="journal article" date="2018" name="Vet. Microbiol.">
        <title>Clonal diversity and geographic distribution of methicillin-resistant Staphylococcus pseudintermedius from Australian animals: Discovery of novel sequence types.</title>
        <authorList>
            <person name="Worthing K.A."/>
            <person name="Abraham S."/>
            <person name="Coombs G.W."/>
            <person name="Pang S."/>
            <person name="Saputra S."/>
            <person name="Jordan D."/>
            <person name="Trott D.J."/>
            <person name="Norris J.M."/>
        </authorList>
    </citation>
    <scope>NUCLEOTIDE SEQUENCE [LARGE SCALE GENOMIC DNA]</scope>
    <source>
        <strain evidence="5 6">ST525 1</strain>
    </source>
</reference>
<gene>
    <name evidence="5" type="ORF">DD902_06655</name>
</gene>
<dbReference type="GO" id="GO:0015768">
    <property type="term" value="P:maltose transport"/>
    <property type="evidence" value="ECO:0007669"/>
    <property type="project" value="TreeGrafter"/>
</dbReference>
<evidence type="ECO:0000256" key="2">
    <source>
        <dbReference type="ARBA" id="ARBA00022448"/>
    </source>
</evidence>
<comment type="similarity">
    <text evidence="1">Belongs to the bacterial solute-binding protein 1 family.</text>
</comment>
<dbReference type="GO" id="GO:0042956">
    <property type="term" value="P:maltodextrin transmembrane transport"/>
    <property type="evidence" value="ECO:0007669"/>
    <property type="project" value="TreeGrafter"/>
</dbReference>
<dbReference type="AlphaFoldDB" id="A0A2P5PSP4"/>
<accession>A0A2P5PSP4</accession>
<comment type="caution">
    <text evidence="5">The sequence shown here is derived from an EMBL/GenBank/DDBJ whole genome shotgun (WGS) entry which is preliminary data.</text>
</comment>
<dbReference type="PANTHER" id="PTHR30061">
    <property type="entry name" value="MALTOSE-BINDING PERIPLASMIC PROTEIN"/>
    <property type="match status" value="1"/>
</dbReference>
<proteinExistence type="inferred from homology"/>
<dbReference type="SUPFAM" id="SSF53850">
    <property type="entry name" value="Periplasmic binding protein-like II"/>
    <property type="match status" value="1"/>
</dbReference>
<evidence type="ECO:0000313" key="6">
    <source>
        <dbReference type="Proteomes" id="UP000246800"/>
    </source>
</evidence>
<dbReference type="Gene3D" id="3.40.190.10">
    <property type="entry name" value="Periplasmic binding protein-like II"/>
    <property type="match status" value="1"/>
</dbReference>
<dbReference type="Proteomes" id="UP000246800">
    <property type="component" value="Unassembled WGS sequence"/>
</dbReference>
<sequence length="441" mass="49814">MKAKIIYLLLASILVLASCNQTHEAQITEKASNDLEGEITFWHSFTQGPRKEYIQKKAEEFMKKHPKVQINIETFAWPEFHTKWTTGVQAGQVPDISTALPNDVSLMVDADVISNVDNIINDIGKEKFYKGPLKEGEKNGHHYALPLYSHAQVMWYRKDLLEEVNEKVPQTWDDFQRVTDKISKKGTYGISVPMGVGDMMATRFLNFYVRSHREKLIKNGKADLTNKVAIDGINYWVDRYRKSSPKGSINFKILDQATLFYQGKTAFDFNSGFQILGVATNSKDLLSKISAAPIPREKSSDKVTGIETTNVPIVVWKQSKHKDISRAFLKELYNKDDYVKFLLSAPGGMLPVIKGISDSTKFQSNPIVKQFNVEISMIEKQISEGSAIGMEDGPKVEASILTTQSIIEEMFQEIITTNISTEDAAKKAEEKLNRQFKIIKG</sequence>